<dbReference type="FunCoup" id="G0QP49">
    <property type="interactions" value="214"/>
</dbReference>
<evidence type="ECO:0000256" key="6">
    <source>
        <dbReference type="ARBA" id="ARBA00022982"/>
    </source>
</evidence>
<evidence type="ECO:0000256" key="5">
    <source>
        <dbReference type="ARBA" id="ARBA00022723"/>
    </source>
</evidence>
<keyword evidence="7 8" id="KW-0408">Iron</keyword>
<dbReference type="RefSeq" id="XP_004036992.1">
    <property type="nucleotide sequence ID" value="XM_004036944.1"/>
</dbReference>
<dbReference type="SUPFAM" id="SSF46626">
    <property type="entry name" value="Cytochrome c"/>
    <property type="match status" value="1"/>
</dbReference>
<evidence type="ECO:0000256" key="8">
    <source>
        <dbReference type="PROSITE-ProRule" id="PRU00433"/>
    </source>
</evidence>
<dbReference type="STRING" id="857967.G0QP49"/>
<comment type="PTM">
    <text evidence="10">Binds 1 heme group per subunit.</text>
</comment>
<dbReference type="Proteomes" id="UP000008983">
    <property type="component" value="Unassembled WGS sequence"/>
</dbReference>
<protein>
    <recommendedName>
        <fullName evidence="11">Cytochrome c domain-containing protein</fullName>
    </recommendedName>
</protein>
<comment type="function">
    <text evidence="10">Electron carrier protein. The oxidized form of the cytochrome c heme group can accept an electron from the heme group of the cytochrome c1 subunit of cytochrome reductase. Cytochrome c then transfers this electron to the cytochrome oxidase complex, the final protein carrier in the mitochondrial electron-transport chain.</text>
</comment>
<evidence type="ECO:0000313" key="12">
    <source>
        <dbReference type="EMBL" id="EGR33006.1"/>
    </source>
</evidence>
<sequence length="153" mass="17830">MTEKAKRKPNIQKIGEHKYQYRNFQVPPDAHDIDIPDGDPYKGQRAYMNMCAGCHELDQNTSMGPALRYVYMKKAGSSKGFKGYSGLMPQNQFYWTRSALDQFLEDPESMFPDTNMAFWGIKDPYDRACLIEYLHYLRTETDGSIRKPKRNII</sequence>
<accession>G0QP49</accession>
<keyword evidence="13" id="KW-1185">Reference proteome</keyword>
<evidence type="ECO:0000256" key="1">
    <source>
        <dbReference type="ARBA" id="ARBA00004569"/>
    </source>
</evidence>
<proteinExistence type="inferred from homology"/>
<dbReference type="Gene3D" id="1.10.760.10">
    <property type="entry name" value="Cytochrome c-like domain"/>
    <property type="match status" value="1"/>
</dbReference>
<dbReference type="GO" id="GO:0009055">
    <property type="term" value="F:electron transfer activity"/>
    <property type="evidence" value="ECO:0007669"/>
    <property type="project" value="InterPro"/>
</dbReference>
<organism evidence="12 13">
    <name type="scientific">Ichthyophthirius multifiliis</name>
    <name type="common">White spot disease agent</name>
    <name type="synonym">Ich</name>
    <dbReference type="NCBI Taxonomy" id="5932"/>
    <lineage>
        <taxon>Eukaryota</taxon>
        <taxon>Sar</taxon>
        <taxon>Alveolata</taxon>
        <taxon>Ciliophora</taxon>
        <taxon>Intramacronucleata</taxon>
        <taxon>Oligohymenophorea</taxon>
        <taxon>Hymenostomatida</taxon>
        <taxon>Ophryoglenina</taxon>
        <taxon>Ichthyophthirius</taxon>
    </lineage>
</organism>
<keyword evidence="10" id="KW-0496">Mitochondrion</keyword>
<dbReference type="InterPro" id="IPR036909">
    <property type="entry name" value="Cyt_c-like_dom_sf"/>
</dbReference>
<evidence type="ECO:0000256" key="3">
    <source>
        <dbReference type="ARBA" id="ARBA00022448"/>
    </source>
</evidence>
<dbReference type="eggNOG" id="KOG3453">
    <property type="taxonomic scope" value="Eukaryota"/>
</dbReference>
<dbReference type="InterPro" id="IPR002327">
    <property type="entry name" value="Cyt_c_1A/1B"/>
</dbReference>
<gene>
    <name evidence="12" type="ORF">IMG5_063960</name>
</gene>
<dbReference type="PROSITE" id="PS51007">
    <property type="entry name" value="CYTC"/>
    <property type="match status" value="1"/>
</dbReference>
<dbReference type="AlphaFoldDB" id="G0QP49"/>
<comment type="similarity">
    <text evidence="2 9">Belongs to the cytochrome c family.</text>
</comment>
<evidence type="ECO:0000259" key="11">
    <source>
        <dbReference type="PROSITE" id="PS51007"/>
    </source>
</evidence>
<dbReference type="PRINTS" id="PR00604">
    <property type="entry name" value="CYTCHRMECIAB"/>
</dbReference>
<evidence type="ECO:0000256" key="9">
    <source>
        <dbReference type="RuleBase" id="RU004426"/>
    </source>
</evidence>
<evidence type="ECO:0000256" key="10">
    <source>
        <dbReference type="RuleBase" id="RU004427"/>
    </source>
</evidence>
<evidence type="ECO:0000313" key="13">
    <source>
        <dbReference type="Proteomes" id="UP000008983"/>
    </source>
</evidence>
<keyword evidence="3 10" id="KW-0813">Transport</keyword>
<dbReference type="GO" id="GO:0005758">
    <property type="term" value="C:mitochondrial intermembrane space"/>
    <property type="evidence" value="ECO:0007669"/>
    <property type="project" value="UniProtKB-SubCell"/>
</dbReference>
<keyword evidence="6 10" id="KW-0249">Electron transport</keyword>
<keyword evidence="10" id="KW-0679">Respiratory chain</keyword>
<dbReference type="OrthoDB" id="283091at2759"/>
<dbReference type="GO" id="GO:0046872">
    <property type="term" value="F:metal ion binding"/>
    <property type="evidence" value="ECO:0007669"/>
    <property type="project" value="UniProtKB-KW"/>
</dbReference>
<dbReference type="Pfam" id="PF00034">
    <property type="entry name" value="Cytochrom_C"/>
    <property type="match status" value="1"/>
</dbReference>
<evidence type="ECO:0000256" key="4">
    <source>
        <dbReference type="ARBA" id="ARBA00022617"/>
    </source>
</evidence>
<evidence type="ECO:0000256" key="7">
    <source>
        <dbReference type="ARBA" id="ARBA00023004"/>
    </source>
</evidence>
<evidence type="ECO:0000256" key="2">
    <source>
        <dbReference type="ARBA" id="ARBA00006488"/>
    </source>
</evidence>
<reference evidence="12 13" key="1">
    <citation type="submission" date="2011-07" db="EMBL/GenBank/DDBJ databases">
        <authorList>
            <person name="Coyne R."/>
            <person name="Brami D."/>
            <person name="Johnson J."/>
            <person name="Hostetler J."/>
            <person name="Hannick L."/>
            <person name="Clark T."/>
            <person name="Cassidy-Hanley D."/>
            <person name="Inman J."/>
        </authorList>
    </citation>
    <scope>NUCLEOTIDE SEQUENCE [LARGE SCALE GENOMIC DNA]</scope>
    <source>
        <strain evidence="12 13">G5</strain>
    </source>
</reference>
<keyword evidence="4 8" id="KW-0349">Heme</keyword>
<dbReference type="OMA" id="FFNHNCA"/>
<dbReference type="EMBL" id="GL983523">
    <property type="protein sequence ID" value="EGR33006.1"/>
    <property type="molecule type" value="Genomic_DNA"/>
</dbReference>
<dbReference type="InterPro" id="IPR009056">
    <property type="entry name" value="Cyt_c-like_dom"/>
</dbReference>
<keyword evidence="5 8" id="KW-0479">Metal-binding</keyword>
<dbReference type="GeneID" id="14909178"/>
<dbReference type="GO" id="GO:0020037">
    <property type="term" value="F:heme binding"/>
    <property type="evidence" value="ECO:0007669"/>
    <property type="project" value="InterPro"/>
</dbReference>
<name>G0QP49_ICHMU</name>
<comment type="subcellular location">
    <subcellularLocation>
        <location evidence="1">Mitochondrion intermembrane space</location>
    </subcellularLocation>
</comment>
<dbReference type="PANTHER" id="PTHR11961">
    <property type="entry name" value="CYTOCHROME C"/>
    <property type="match status" value="1"/>
</dbReference>
<dbReference type="InParanoid" id="G0QP49"/>
<feature type="domain" description="Cytochrome c" evidence="11">
    <location>
        <begin position="38"/>
        <end position="138"/>
    </location>
</feature>